<accession>A0A6A6HQH6</accession>
<evidence type="ECO:0000256" key="1">
    <source>
        <dbReference type="SAM" id="MobiDB-lite"/>
    </source>
</evidence>
<feature type="compositionally biased region" description="Basic and acidic residues" evidence="1">
    <location>
        <begin position="281"/>
        <end position="298"/>
    </location>
</feature>
<organism evidence="2 3">
    <name type="scientific">Viridothelium virens</name>
    <name type="common">Speckled blister lichen</name>
    <name type="synonym">Trypethelium virens</name>
    <dbReference type="NCBI Taxonomy" id="1048519"/>
    <lineage>
        <taxon>Eukaryota</taxon>
        <taxon>Fungi</taxon>
        <taxon>Dikarya</taxon>
        <taxon>Ascomycota</taxon>
        <taxon>Pezizomycotina</taxon>
        <taxon>Dothideomycetes</taxon>
        <taxon>Dothideomycetes incertae sedis</taxon>
        <taxon>Trypetheliales</taxon>
        <taxon>Trypetheliaceae</taxon>
        <taxon>Viridothelium</taxon>
    </lineage>
</organism>
<name>A0A6A6HQH6_VIRVR</name>
<dbReference type="AlphaFoldDB" id="A0A6A6HQH6"/>
<feature type="compositionally biased region" description="Low complexity" evidence="1">
    <location>
        <begin position="132"/>
        <end position="145"/>
    </location>
</feature>
<feature type="compositionally biased region" description="Polar residues" evidence="1">
    <location>
        <begin position="321"/>
        <end position="330"/>
    </location>
</feature>
<feature type="compositionally biased region" description="Basic and acidic residues" evidence="1">
    <location>
        <begin position="227"/>
        <end position="260"/>
    </location>
</feature>
<feature type="compositionally biased region" description="Polar residues" evidence="1">
    <location>
        <begin position="388"/>
        <end position="416"/>
    </location>
</feature>
<sequence length="428" mass="46075">MYNSKYAPNQSTQTQPAPTNASQLSPSHDPYQFADPSFVQSQSEDNLFDDDVTYAEEFAQTRAPDDLFDDDFTPVAPETVTAQPTSQQPSIPTGPRGRGSNTSRGGRGRGRGVSNFKPPSGRGQPQPDVGIAAASDNAPATPAATQDRPSSVRGDRTLTGGVQKPKLSEEELTERMQQISLKNSSLLEAHARAEADAASFAEREARNTAQAAQRRKVDRVNRQQMMGERERNRQRKLDALGVREWDMEKKEEDFSGRDSTRGSGSRRGMHGGVGGVTRSDYSADTRNRPEFEDGEAFRGRGRGGRGRYGPRRGGTQRGDSNKANEQTIPTQADFPELPPGVKPAESGPVSKLSLPSCSKRDGETKEQLSSQGTDKASVDGDQGKANGIASNTGNTTTDSGLVADTDNQLKSPTEAQRSWADQVEAAGS</sequence>
<protein>
    <submittedName>
        <fullName evidence="2">Uncharacterized protein</fullName>
    </submittedName>
</protein>
<feature type="compositionally biased region" description="Low complexity" evidence="1">
    <location>
        <begin position="93"/>
        <end position="104"/>
    </location>
</feature>
<feature type="compositionally biased region" description="Polar residues" evidence="1">
    <location>
        <begin position="1"/>
        <end position="26"/>
    </location>
</feature>
<proteinExistence type="predicted"/>
<reference evidence="2" key="1">
    <citation type="journal article" date="2020" name="Stud. Mycol.">
        <title>101 Dothideomycetes genomes: a test case for predicting lifestyles and emergence of pathogens.</title>
        <authorList>
            <person name="Haridas S."/>
            <person name="Albert R."/>
            <person name="Binder M."/>
            <person name="Bloem J."/>
            <person name="Labutti K."/>
            <person name="Salamov A."/>
            <person name="Andreopoulos B."/>
            <person name="Baker S."/>
            <person name="Barry K."/>
            <person name="Bills G."/>
            <person name="Bluhm B."/>
            <person name="Cannon C."/>
            <person name="Castanera R."/>
            <person name="Culley D."/>
            <person name="Daum C."/>
            <person name="Ezra D."/>
            <person name="Gonzalez J."/>
            <person name="Henrissat B."/>
            <person name="Kuo A."/>
            <person name="Liang C."/>
            <person name="Lipzen A."/>
            <person name="Lutzoni F."/>
            <person name="Magnuson J."/>
            <person name="Mondo S."/>
            <person name="Nolan M."/>
            <person name="Ohm R."/>
            <person name="Pangilinan J."/>
            <person name="Park H.-J."/>
            <person name="Ramirez L."/>
            <person name="Alfaro M."/>
            <person name="Sun H."/>
            <person name="Tritt A."/>
            <person name="Yoshinaga Y."/>
            <person name="Zwiers L.-H."/>
            <person name="Turgeon B."/>
            <person name="Goodwin S."/>
            <person name="Spatafora J."/>
            <person name="Crous P."/>
            <person name="Grigoriev I."/>
        </authorList>
    </citation>
    <scope>NUCLEOTIDE SEQUENCE</scope>
    <source>
        <strain evidence="2">Tuck. ex Michener</strain>
    </source>
</reference>
<dbReference type="OrthoDB" id="2402960at2759"/>
<keyword evidence="3" id="KW-1185">Reference proteome</keyword>
<feature type="compositionally biased region" description="Polar residues" evidence="1">
    <location>
        <begin position="80"/>
        <end position="91"/>
    </location>
</feature>
<dbReference type="EMBL" id="ML991772">
    <property type="protein sequence ID" value="KAF2239690.1"/>
    <property type="molecule type" value="Genomic_DNA"/>
</dbReference>
<evidence type="ECO:0000313" key="2">
    <source>
        <dbReference type="EMBL" id="KAF2239690.1"/>
    </source>
</evidence>
<evidence type="ECO:0000313" key="3">
    <source>
        <dbReference type="Proteomes" id="UP000800092"/>
    </source>
</evidence>
<feature type="region of interest" description="Disordered" evidence="1">
    <location>
        <begin position="198"/>
        <end position="428"/>
    </location>
</feature>
<feature type="region of interest" description="Disordered" evidence="1">
    <location>
        <begin position="1"/>
        <end position="172"/>
    </location>
</feature>
<feature type="compositionally biased region" description="Basic residues" evidence="1">
    <location>
        <begin position="299"/>
        <end position="310"/>
    </location>
</feature>
<dbReference type="Proteomes" id="UP000800092">
    <property type="component" value="Unassembled WGS sequence"/>
</dbReference>
<gene>
    <name evidence="2" type="ORF">EV356DRAFT_513972</name>
</gene>